<gene>
    <name evidence="2" type="ORF">MANES_S089800</name>
</gene>
<reference evidence="2" key="1">
    <citation type="submission" date="2016-02" db="EMBL/GenBank/DDBJ databases">
        <title>WGS assembly of Manihot esculenta.</title>
        <authorList>
            <person name="Bredeson J.V."/>
            <person name="Prochnik S.E."/>
            <person name="Lyons J.B."/>
            <person name="Schmutz J."/>
            <person name="Grimwood J."/>
            <person name="Vrebalov J."/>
            <person name="Bart R.S."/>
            <person name="Amuge T."/>
            <person name="Ferguson M.E."/>
            <person name="Green R."/>
            <person name="Putnam N."/>
            <person name="Stites J."/>
            <person name="Rounsley S."/>
            <person name="Rokhsar D.S."/>
        </authorList>
    </citation>
    <scope>NUCLEOTIDE SEQUENCE [LARGE SCALE GENOMIC DNA]</scope>
    <source>
        <tissue evidence="2">Leaf</tissue>
    </source>
</reference>
<protein>
    <submittedName>
        <fullName evidence="2">Uncharacterized protein</fullName>
    </submittedName>
</protein>
<proteinExistence type="predicted"/>
<keyword evidence="1" id="KW-0472">Membrane</keyword>
<evidence type="ECO:0000313" key="2">
    <source>
        <dbReference type="EMBL" id="OAY21408.1"/>
    </source>
</evidence>
<keyword evidence="1" id="KW-1133">Transmembrane helix</keyword>
<dbReference type="AlphaFoldDB" id="A0A199UAB5"/>
<keyword evidence="1" id="KW-0812">Transmembrane</keyword>
<name>A0A199UAB5_MANES</name>
<sequence>MDFCLRTFCFQLLARKMSEVEYYLFLYGTFWDTINNIWGPFYYQVINFVLVEAVHPIFFFLMMRDTMIFLVIINEGIIDC</sequence>
<feature type="transmembrane region" description="Helical" evidence="1">
    <location>
        <begin position="41"/>
        <end position="61"/>
    </location>
</feature>
<dbReference type="EMBL" id="KV450944">
    <property type="protein sequence ID" value="OAY21408.1"/>
    <property type="molecule type" value="Genomic_DNA"/>
</dbReference>
<evidence type="ECO:0000256" key="1">
    <source>
        <dbReference type="SAM" id="Phobius"/>
    </source>
</evidence>
<organism evidence="2">
    <name type="scientific">Manihot esculenta</name>
    <name type="common">Cassava</name>
    <name type="synonym">Jatropha manihot</name>
    <dbReference type="NCBI Taxonomy" id="3983"/>
    <lineage>
        <taxon>Eukaryota</taxon>
        <taxon>Viridiplantae</taxon>
        <taxon>Streptophyta</taxon>
        <taxon>Embryophyta</taxon>
        <taxon>Tracheophyta</taxon>
        <taxon>Spermatophyta</taxon>
        <taxon>Magnoliopsida</taxon>
        <taxon>eudicotyledons</taxon>
        <taxon>Gunneridae</taxon>
        <taxon>Pentapetalae</taxon>
        <taxon>rosids</taxon>
        <taxon>fabids</taxon>
        <taxon>Malpighiales</taxon>
        <taxon>Euphorbiaceae</taxon>
        <taxon>Crotonoideae</taxon>
        <taxon>Manihoteae</taxon>
        <taxon>Manihot</taxon>
    </lineage>
</organism>
<accession>A0A199UAB5</accession>